<proteinExistence type="predicted"/>
<feature type="transmembrane region" description="Helical" evidence="1">
    <location>
        <begin position="185"/>
        <end position="205"/>
    </location>
</feature>
<feature type="transmembrane region" description="Helical" evidence="1">
    <location>
        <begin position="102"/>
        <end position="122"/>
    </location>
</feature>
<evidence type="ECO:0008006" key="4">
    <source>
        <dbReference type="Google" id="ProtNLM"/>
    </source>
</evidence>
<feature type="transmembrane region" description="Helical" evidence="1">
    <location>
        <begin position="15"/>
        <end position="33"/>
    </location>
</feature>
<feature type="transmembrane region" description="Helical" evidence="1">
    <location>
        <begin position="45"/>
        <end position="62"/>
    </location>
</feature>
<gene>
    <name evidence="2" type="ORF">A2849_00190</name>
</gene>
<keyword evidence="1" id="KW-0812">Transmembrane</keyword>
<evidence type="ECO:0000313" key="3">
    <source>
        <dbReference type="Proteomes" id="UP000178121"/>
    </source>
</evidence>
<organism evidence="2 3">
    <name type="scientific">Candidatus Taylorbacteria bacterium RIFCSPHIGHO2_01_FULL_51_15</name>
    <dbReference type="NCBI Taxonomy" id="1802304"/>
    <lineage>
        <taxon>Bacteria</taxon>
        <taxon>Candidatus Tayloriibacteriota</taxon>
    </lineage>
</organism>
<dbReference type="AlphaFoldDB" id="A0A1G2MBV4"/>
<accession>A0A1G2MBV4</accession>
<protein>
    <recommendedName>
        <fullName evidence="4">TraX family protein</fullName>
    </recommendedName>
</protein>
<keyword evidence="1" id="KW-1133">Transmembrane helix</keyword>
<dbReference type="Pfam" id="PF05857">
    <property type="entry name" value="TraX"/>
    <property type="match status" value="1"/>
</dbReference>
<comment type="caution">
    <text evidence="2">The sequence shown here is derived from an EMBL/GenBank/DDBJ whole genome shotgun (WGS) entry which is preliminary data.</text>
</comment>
<evidence type="ECO:0000313" key="2">
    <source>
        <dbReference type="EMBL" id="OHA21415.1"/>
    </source>
</evidence>
<dbReference type="EMBL" id="MHRI01000009">
    <property type="protein sequence ID" value="OHA21415.1"/>
    <property type="molecule type" value="Genomic_DNA"/>
</dbReference>
<keyword evidence="1" id="KW-0472">Membrane</keyword>
<dbReference type="InterPro" id="IPR008875">
    <property type="entry name" value="TraX"/>
</dbReference>
<evidence type="ECO:0000256" key="1">
    <source>
        <dbReference type="SAM" id="Phobius"/>
    </source>
</evidence>
<dbReference type="Proteomes" id="UP000178121">
    <property type="component" value="Unassembled WGS sequence"/>
</dbReference>
<reference evidence="2 3" key="1">
    <citation type="journal article" date="2016" name="Nat. Commun.">
        <title>Thousands of microbial genomes shed light on interconnected biogeochemical processes in an aquifer system.</title>
        <authorList>
            <person name="Anantharaman K."/>
            <person name="Brown C.T."/>
            <person name="Hug L.A."/>
            <person name="Sharon I."/>
            <person name="Castelle C.J."/>
            <person name="Probst A.J."/>
            <person name="Thomas B.C."/>
            <person name="Singh A."/>
            <person name="Wilkins M.J."/>
            <person name="Karaoz U."/>
            <person name="Brodie E.L."/>
            <person name="Williams K.H."/>
            <person name="Hubbard S.S."/>
            <person name="Banfield J.F."/>
        </authorList>
    </citation>
    <scope>NUCLEOTIDE SEQUENCE [LARGE SCALE GENOMIC DNA]</scope>
</reference>
<name>A0A1G2MBV4_9BACT</name>
<sequence length="206" mass="23512">MLVDHVGFLFFPDQIVFRMIGRMAFPLFAFLVAEGYERTSNLRKYFVRLLAFAAISQPVYMLFRFATDGTTNDLNIFFTLAAGLFAVTLWDKLPLASSIPAIALIAGLAQFLGFDYGVYGVMSVPLSRLILYHRKWGIAVLLLLPQIPVLVRFLWGVISIQTYAAMSVPLIALYNGQRGRVLPRLFFYAFYPGHLFVLWLIWYVIH</sequence>
<feature type="transmembrane region" description="Helical" evidence="1">
    <location>
        <begin position="74"/>
        <end position="90"/>
    </location>
</feature>